<comment type="caution">
    <text evidence="1">The sequence shown here is derived from an EMBL/GenBank/DDBJ whole genome shotgun (WGS) entry which is preliminary data.</text>
</comment>
<dbReference type="AlphaFoldDB" id="A0A402C6B1"/>
<evidence type="ECO:0000313" key="1">
    <source>
        <dbReference type="EMBL" id="GCE39165.1"/>
    </source>
</evidence>
<sequence>MDAAILEFACRWLPYGGPPPDEIWIGFGMTTPGFDRRLSRILEGVAAREVPAEVRARLRTQLSERARRWTIRSRSTLSL</sequence>
<evidence type="ECO:0008006" key="3">
    <source>
        <dbReference type="Google" id="ProtNLM"/>
    </source>
</evidence>
<accession>A0A402C6B1</accession>
<keyword evidence="2" id="KW-1185">Reference proteome</keyword>
<protein>
    <recommendedName>
        <fullName evidence="3">DUF3263 domain-containing protein</fullName>
    </recommendedName>
</protein>
<dbReference type="Proteomes" id="UP000287519">
    <property type="component" value="Unassembled WGS sequence"/>
</dbReference>
<organism evidence="1 2">
    <name type="scientific">Rhodococcus wratislaviensis</name>
    <name type="common">Tsukamurella wratislaviensis</name>
    <dbReference type="NCBI Taxonomy" id="44752"/>
    <lineage>
        <taxon>Bacteria</taxon>
        <taxon>Bacillati</taxon>
        <taxon>Actinomycetota</taxon>
        <taxon>Actinomycetes</taxon>
        <taxon>Mycobacteriales</taxon>
        <taxon>Nocardiaceae</taxon>
        <taxon>Rhodococcus</taxon>
    </lineage>
</organism>
<reference evidence="1 2" key="1">
    <citation type="submission" date="2018-11" db="EMBL/GenBank/DDBJ databases">
        <title>Microbial catabolism of amino acid.</title>
        <authorList>
            <person name="Hibi M."/>
            <person name="Ogawa J."/>
        </authorList>
    </citation>
    <scope>NUCLEOTIDE SEQUENCE [LARGE SCALE GENOMIC DNA]</scope>
    <source>
        <strain evidence="1 2">C31-06</strain>
    </source>
</reference>
<name>A0A402C6B1_RHOWR</name>
<proteinExistence type="predicted"/>
<gene>
    <name evidence="1" type="ORF">Rhow_002689</name>
</gene>
<evidence type="ECO:0000313" key="2">
    <source>
        <dbReference type="Proteomes" id="UP000287519"/>
    </source>
</evidence>
<dbReference type="EMBL" id="BHYM01000024">
    <property type="protein sequence ID" value="GCE39165.1"/>
    <property type="molecule type" value="Genomic_DNA"/>
</dbReference>